<evidence type="ECO:0000259" key="4">
    <source>
        <dbReference type="PROSITE" id="PS50240"/>
    </source>
</evidence>
<dbReference type="InterPro" id="IPR001254">
    <property type="entry name" value="Trypsin_dom"/>
</dbReference>
<dbReference type="PROSITE" id="PS00134">
    <property type="entry name" value="TRYPSIN_HIS"/>
    <property type="match status" value="1"/>
</dbReference>
<dbReference type="PANTHER" id="PTHR24256">
    <property type="entry name" value="TRYPTASE-RELATED"/>
    <property type="match status" value="1"/>
</dbReference>
<name>A0ABD2X310_9HYME</name>
<dbReference type="Proteomes" id="UP001627154">
    <property type="component" value="Unassembled WGS sequence"/>
</dbReference>
<evidence type="ECO:0000256" key="3">
    <source>
        <dbReference type="SAM" id="SignalP"/>
    </source>
</evidence>
<dbReference type="EMBL" id="JBJJXI010000056">
    <property type="protein sequence ID" value="KAL3399348.1"/>
    <property type="molecule type" value="Genomic_DNA"/>
</dbReference>
<protein>
    <recommendedName>
        <fullName evidence="4">Peptidase S1 domain-containing protein</fullName>
    </recommendedName>
</protein>
<keyword evidence="3" id="KW-0732">Signal</keyword>
<gene>
    <name evidence="5" type="ORF">TKK_007213</name>
</gene>
<reference evidence="5 6" key="1">
    <citation type="journal article" date="2024" name="bioRxiv">
        <title>A reference genome for Trichogramma kaykai: A tiny desert-dwelling parasitoid wasp with competing sex-ratio distorters.</title>
        <authorList>
            <person name="Culotta J."/>
            <person name="Lindsey A.R."/>
        </authorList>
    </citation>
    <scope>NUCLEOTIDE SEQUENCE [LARGE SCALE GENOMIC DNA]</scope>
    <source>
        <strain evidence="5 6">KSX58</strain>
    </source>
</reference>
<dbReference type="InterPro" id="IPR043504">
    <property type="entry name" value="Peptidase_S1_PA_chymotrypsin"/>
</dbReference>
<comment type="similarity">
    <text evidence="2">Belongs to the peptidase S1 family. CLIP subfamily.</text>
</comment>
<feature type="domain" description="Peptidase S1" evidence="4">
    <location>
        <begin position="41"/>
        <end position="314"/>
    </location>
</feature>
<keyword evidence="1" id="KW-1015">Disulfide bond</keyword>
<dbReference type="InterPro" id="IPR001314">
    <property type="entry name" value="Peptidase_S1A"/>
</dbReference>
<evidence type="ECO:0000313" key="5">
    <source>
        <dbReference type="EMBL" id="KAL3399348.1"/>
    </source>
</evidence>
<evidence type="ECO:0000256" key="1">
    <source>
        <dbReference type="ARBA" id="ARBA00023157"/>
    </source>
</evidence>
<evidence type="ECO:0000313" key="6">
    <source>
        <dbReference type="Proteomes" id="UP001627154"/>
    </source>
</evidence>
<dbReference type="Gene3D" id="2.40.10.10">
    <property type="entry name" value="Trypsin-like serine proteases"/>
    <property type="match status" value="1"/>
</dbReference>
<dbReference type="PRINTS" id="PR00722">
    <property type="entry name" value="CHYMOTRYPSIN"/>
</dbReference>
<dbReference type="InterPro" id="IPR051487">
    <property type="entry name" value="Ser/Thr_Proteases_Immune/Dev"/>
</dbReference>
<dbReference type="InterPro" id="IPR009003">
    <property type="entry name" value="Peptidase_S1_PA"/>
</dbReference>
<keyword evidence="6" id="KW-1185">Reference proteome</keyword>
<evidence type="ECO:0000256" key="2">
    <source>
        <dbReference type="ARBA" id="ARBA00024195"/>
    </source>
</evidence>
<dbReference type="AlphaFoldDB" id="A0ABD2X310"/>
<dbReference type="SMART" id="SM00020">
    <property type="entry name" value="Tryp_SPc"/>
    <property type="match status" value="1"/>
</dbReference>
<dbReference type="SUPFAM" id="SSF50494">
    <property type="entry name" value="Trypsin-like serine proteases"/>
    <property type="match status" value="1"/>
</dbReference>
<accession>A0ABD2X310</accession>
<dbReference type="InterPro" id="IPR018114">
    <property type="entry name" value="TRYPSIN_HIS"/>
</dbReference>
<organism evidence="5 6">
    <name type="scientific">Trichogramma kaykai</name>
    <dbReference type="NCBI Taxonomy" id="54128"/>
    <lineage>
        <taxon>Eukaryota</taxon>
        <taxon>Metazoa</taxon>
        <taxon>Ecdysozoa</taxon>
        <taxon>Arthropoda</taxon>
        <taxon>Hexapoda</taxon>
        <taxon>Insecta</taxon>
        <taxon>Pterygota</taxon>
        <taxon>Neoptera</taxon>
        <taxon>Endopterygota</taxon>
        <taxon>Hymenoptera</taxon>
        <taxon>Apocrita</taxon>
        <taxon>Proctotrupomorpha</taxon>
        <taxon>Chalcidoidea</taxon>
        <taxon>Trichogrammatidae</taxon>
        <taxon>Trichogramma</taxon>
    </lineage>
</organism>
<dbReference type="CDD" id="cd00190">
    <property type="entry name" value="Tryp_SPc"/>
    <property type="match status" value="1"/>
</dbReference>
<proteinExistence type="inferred from homology"/>
<sequence>MKYTLIIITITFYFSQLTKVNALNGNVNKVEEIRSRVKRQIYGGRKAEDATHLPHLVYLRRNGWIKPSWLPSLIHHLPFIGNWFAAPFHCGGVIIHKRFVLTASHCIIGDAKSEVKRLEVVAGTSQLKRPHAEDAEAYAVEAIVVYTAPGRLYLGGDIALIRIKKHFEYGPDVARAKLPPPNYKVAPNTWVTVGGWGVTEAANDPLDLHYFHTRVAHMQVCQAAWKAFIKAKYPLNSAGINFDKIIEQHTMMCVQGRQGQGVCSGDSGSGALTSDGYVLGIVSFGATPCGNSHIIPDVMSYVPHYVPWIKEQMVAMIKQSTTNEVSPSTSNQ</sequence>
<feature type="chain" id="PRO_5044852143" description="Peptidase S1 domain-containing protein" evidence="3">
    <location>
        <begin position="23"/>
        <end position="332"/>
    </location>
</feature>
<dbReference type="Pfam" id="PF00089">
    <property type="entry name" value="Trypsin"/>
    <property type="match status" value="1"/>
</dbReference>
<dbReference type="PROSITE" id="PS50240">
    <property type="entry name" value="TRYPSIN_DOM"/>
    <property type="match status" value="1"/>
</dbReference>
<comment type="caution">
    <text evidence="5">The sequence shown here is derived from an EMBL/GenBank/DDBJ whole genome shotgun (WGS) entry which is preliminary data.</text>
</comment>
<feature type="signal peptide" evidence="3">
    <location>
        <begin position="1"/>
        <end position="22"/>
    </location>
</feature>